<dbReference type="CDD" id="cd00448">
    <property type="entry name" value="YjgF_YER057c_UK114_family"/>
    <property type="match status" value="1"/>
</dbReference>
<proteinExistence type="inferred from homology"/>
<organism evidence="3 4">
    <name type="scientific">Streptomyces lydicamycinicus</name>
    <dbReference type="NCBI Taxonomy" id="1546107"/>
    <lineage>
        <taxon>Bacteria</taxon>
        <taxon>Bacillati</taxon>
        <taxon>Actinomycetota</taxon>
        <taxon>Actinomycetes</taxon>
        <taxon>Kitasatosporales</taxon>
        <taxon>Streptomycetaceae</taxon>
        <taxon>Streptomyces</taxon>
    </lineage>
</organism>
<comment type="caution">
    <text evidence="3">The sequence shown here is derived from an EMBL/GenBank/DDBJ whole genome shotgun (WGS) entry which is preliminary data.</text>
</comment>
<gene>
    <name evidence="3" type="ORF">TPA0598_02_01140</name>
</gene>
<dbReference type="GO" id="GO:0005829">
    <property type="term" value="C:cytosol"/>
    <property type="evidence" value="ECO:0007669"/>
    <property type="project" value="TreeGrafter"/>
</dbReference>
<evidence type="ECO:0000256" key="1">
    <source>
        <dbReference type="ARBA" id="ARBA00010552"/>
    </source>
</evidence>
<dbReference type="Proteomes" id="UP000048965">
    <property type="component" value="Unassembled WGS sequence"/>
</dbReference>
<feature type="region of interest" description="Disordered" evidence="2">
    <location>
        <begin position="1"/>
        <end position="122"/>
    </location>
</feature>
<reference evidence="3 4" key="2">
    <citation type="journal article" date="2015" name="Stand. Genomic Sci.">
        <title>Draft genome sequence of marine-derived Streptomyces sp. TP-A0598, a producer of anti-MRSA antibiotic lydicamycins.</title>
        <authorList>
            <person name="Komaki H."/>
            <person name="Ichikawa N."/>
            <person name="Hosoyama A."/>
            <person name="Fujita N."/>
            <person name="Igarashi Y."/>
        </authorList>
    </citation>
    <scope>NUCLEOTIDE SEQUENCE [LARGE SCALE GENOMIC DNA]</scope>
    <source>
        <strain evidence="3 4">NBRC 110027</strain>
    </source>
</reference>
<feature type="compositionally biased region" description="Basic and acidic residues" evidence="2">
    <location>
        <begin position="99"/>
        <end position="109"/>
    </location>
</feature>
<dbReference type="GO" id="GO:0019239">
    <property type="term" value="F:deaminase activity"/>
    <property type="evidence" value="ECO:0007669"/>
    <property type="project" value="TreeGrafter"/>
</dbReference>
<feature type="compositionally biased region" description="Low complexity" evidence="2">
    <location>
        <begin position="17"/>
        <end position="30"/>
    </location>
</feature>
<dbReference type="AlphaFoldDB" id="A0A0P4R2C8"/>
<dbReference type="EMBL" id="BBNO01000002">
    <property type="protein sequence ID" value="GAO06876.1"/>
    <property type="molecule type" value="Genomic_DNA"/>
</dbReference>
<name>A0A0P4R2C8_9ACTN</name>
<evidence type="ECO:0000256" key="2">
    <source>
        <dbReference type="SAM" id="MobiDB-lite"/>
    </source>
</evidence>
<dbReference type="InterPro" id="IPR035959">
    <property type="entry name" value="RutC-like_sf"/>
</dbReference>
<dbReference type="PANTHER" id="PTHR11803">
    <property type="entry name" value="2-IMINOBUTANOATE/2-IMINOPROPANOATE DEAMINASE RIDA"/>
    <property type="match status" value="1"/>
</dbReference>
<evidence type="ECO:0000313" key="4">
    <source>
        <dbReference type="Proteomes" id="UP000048965"/>
    </source>
</evidence>
<keyword evidence="4" id="KW-1185">Reference proteome</keyword>
<dbReference type="InterPro" id="IPR006175">
    <property type="entry name" value="YjgF/YER057c/UK114"/>
</dbReference>
<dbReference type="Pfam" id="PF01042">
    <property type="entry name" value="Ribonuc_L-PSP"/>
    <property type="match status" value="1"/>
</dbReference>
<dbReference type="SUPFAM" id="SSF55298">
    <property type="entry name" value="YjgF-like"/>
    <property type="match status" value="1"/>
</dbReference>
<comment type="similarity">
    <text evidence="1">Belongs to the RutC family.</text>
</comment>
<protein>
    <submittedName>
        <fullName evidence="3">Putative endoribonuclease</fullName>
    </submittedName>
</protein>
<feature type="compositionally biased region" description="Low complexity" evidence="2">
    <location>
        <begin position="78"/>
        <end position="98"/>
    </location>
</feature>
<reference evidence="4" key="1">
    <citation type="submission" date="2014-09" db="EMBL/GenBank/DDBJ databases">
        <title>Whole genome shotgun sequence of Streptomyces sp. NBRC 110027.</title>
        <authorList>
            <person name="Komaki H."/>
            <person name="Ichikawa N."/>
            <person name="Katano-Makiyama Y."/>
            <person name="Hosoyama A."/>
            <person name="Hashimoto M."/>
            <person name="Uohara A."/>
            <person name="Kitahashi Y."/>
            <person name="Ohji S."/>
            <person name="Kimura A."/>
            <person name="Yamazoe A."/>
            <person name="Igarashi Y."/>
            <person name="Fujita N."/>
        </authorList>
    </citation>
    <scope>NUCLEOTIDE SEQUENCE [LARGE SCALE GENOMIC DNA]</scope>
    <source>
        <strain evidence="4">NBRC 110027</strain>
    </source>
</reference>
<evidence type="ECO:0000313" key="3">
    <source>
        <dbReference type="EMBL" id="GAO06876.1"/>
    </source>
</evidence>
<feature type="compositionally biased region" description="Polar residues" evidence="2">
    <location>
        <begin position="1"/>
        <end position="10"/>
    </location>
</feature>
<feature type="compositionally biased region" description="Basic and acidic residues" evidence="2">
    <location>
        <begin position="49"/>
        <end position="59"/>
    </location>
</feature>
<sequence length="237" mass="23602">MSAGTGTSAGSERPAEHGAGAEAGADGGADAEARTGTSGAANAGMTPEARTEAGADAEARAGTSRAANAGMAPEARTDAGASAAADAGTGDDSGTYADARPDGRGRGLERVNPPHLAPPTGFSHGVRAAAGTMVFLAGQTALDGAGRIVGEGIVEQFERALRNLLDVAAAAGAGPGDLAKLTVFAVDVADYRRHAREIGRVWKRLVGGEYPAMAVIGATRLWDETALVEIEGIAVVR</sequence>
<dbReference type="Gene3D" id="3.30.1330.40">
    <property type="entry name" value="RutC-like"/>
    <property type="match status" value="1"/>
</dbReference>
<dbReference type="PANTHER" id="PTHR11803:SF58">
    <property type="entry name" value="PROTEIN HMF1-RELATED"/>
    <property type="match status" value="1"/>
</dbReference>
<accession>A0A0P4R2C8</accession>